<dbReference type="InterPro" id="IPR023214">
    <property type="entry name" value="HAD_sf"/>
</dbReference>
<evidence type="ECO:0000313" key="1">
    <source>
        <dbReference type="EMBL" id="EHB91929.1"/>
    </source>
</evidence>
<dbReference type="eggNOG" id="COG1011">
    <property type="taxonomic scope" value="Bacteria"/>
</dbReference>
<dbReference type="EMBL" id="ADLD01000013">
    <property type="protein sequence ID" value="EHB91929.1"/>
    <property type="molecule type" value="Genomic_DNA"/>
</dbReference>
<dbReference type="RefSeq" id="WP_009134784.1">
    <property type="nucleotide sequence ID" value="NZ_CP102250.1"/>
</dbReference>
<keyword evidence="2" id="KW-1185">Reference proteome</keyword>
<dbReference type="SUPFAM" id="SSF56784">
    <property type="entry name" value="HAD-like"/>
    <property type="match status" value="1"/>
</dbReference>
<gene>
    <name evidence="1" type="ORF">HMPREF9450_01978</name>
</gene>
<dbReference type="PANTHER" id="PTHR43611">
    <property type="entry name" value="ALPHA-D-GLUCOSE 1-PHOSPHATE PHOSPHATASE"/>
    <property type="match status" value="1"/>
</dbReference>
<dbReference type="Gene3D" id="3.40.50.1000">
    <property type="entry name" value="HAD superfamily/HAD-like"/>
    <property type="match status" value="1"/>
</dbReference>
<dbReference type="Gene3D" id="1.10.150.240">
    <property type="entry name" value="Putative phosphatase, domain 2"/>
    <property type="match status" value="1"/>
</dbReference>
<dbReference type="InterPro" id="IPR036412">
    <property type="entry name" value="HAD-like_sf"/>
</dbReference>
<organism evidence="1 2">
    <name type="scientific">Alistipes indistinctus YIT 12060</name>
    <dbReference type="NCBI Taxonomy" id="742725"/>
    <lineage>
        <taxon>Bacteria</taxon>
        <taxon>Pseudomonadati</taxon>
        <taxon>Bacteroidota</taxon>
        <taxon>Bacteroidia</taxon>
        <taxon>Bacteroidales</taxon>
        <taxon>Rikenellaceae</taxon>
        <taxon>Alistipes</taxon>
    </lineage>
</organism>
<dbReference type="GeneID" id="92814999"/>
<dbReference type="PATRIC" id="fig|742725.3.peg.2074"/>
<name>G5HBG3_9BACT</name>
<dbReference type="Proteomes" id="UP000006008">
    <property type="component" value="Unassembled WGS sequence"/>
</dbReference>
<dbReference type="PANTHER" id="PTHR43611:SF3">
    <property type="entry name" value="FLAVIN MONONUCLEOTIDE HYDROLASE 1, CHLOROPLATIC"/>
    <property type="match status" value="1"/>
</dbReference>
<evidence type="ECO:0000313" key="2">
    <source>
        <dbReference type="Proteomes" id="UP000006008"/>
    </source>
</evidence>
<dbReference type="CDD" id="cd02603">
    <property type="entry name" value="HAD_sEH-N_like"/>
    <property type="match status" value="1"/>
</dbReference>
<proteinExistence type="predicted"/>
<sequence length="217" mass="25247">MTPIRNIVFDLGGVLIDYDLQRSIDAFRALGFMQIDQYINPYRQSGVFLQLEEGKVEPRAVYDLVDREVGHHVDERKIDAAWCSFLIDIPDYKLDMLLDLRRKGYRVFMLSNTNTIMFEWMKKNVFTKQGLTVDAYFDRLFLSYEMKLAKPGEAIFRTMLADGDMRPGETLLIDDGEANVEAASRLGLQAYLARPREDFRPIFAEYPLDPHFKNIEL</sequence>
<comment type="caution">
    <text evidence="1">The sequence shown here is derived from an EMBL/GenBank/DDBJ whole genome shotgun (WGS) entry which is preliminary data.</text>
</comment>
<dbReference type="NCBIfam" id="TIGR01509">
    <property type="entry name" value="HAD-SF-IA-v3"/>
    <property type="match status" value="1"/>
</dbReference>
<reference evidence="1 2" key="1">
    <citation type="submission" date="2011-08" db="EMBL/GenBank/DDBJ databases">
        <title>The Genome Sequence of Alistipes indistinctus YIT 12060.</title>
        <authorList>
            <consortium name="The Broad Institute Genome Sequencing Platform"/>
            <person name="Earl A."/>
            <person name="Ward D."/>
            <person name="Feldgarden M."/>
            <person name="Gevers D."/>
            <person name="Morotomi M."/>
            <person name="Young S.K."/>
            <person name="Zeng Q."/>
            <person name="Gargeya S."/>
            <person name="Fitzgerald M."/>
            <person name="Haas B."/>
            <person name="Abouelleil A."/>
            <person name="Alvarado L."/>
            <person name="Arachchi H.M."/>
            <person name="Berlin A."/>
            <person name="Brown A."/>
            <person name="Chapman S.B."/>
            <person name="Chen Z."/>
            <person name="Dunbar C."/>
            <person name="Freedman E."/>
            <person name="Gearin G."/>
            <person name="Gellesch M."/>
            <person name="Goldberg J."/>
            <person name="Griggs A."/>
            <person name="Gujja S."/>
            <person name="Heiman D."/>
            <person name="Howarth C."/>
            <person name="Larson L."/>
            <person name="Lui A."/>
            <person name="MacDonald P.J.P."/>
            <person name="Montmayeur A."/>
            <person name="Murphy C."/>
            <person name="Neiman D."/>
            <person name="Pearson M."/>
            <person name="Priest M."/>
            <person name="Roberts A."/>
            <person name="Saif S."/>
            <person name="Shea T."/>
            <person name="Shenoy N."/>
            <person name="Sisk P."/>
            <person name="Stolte C."/>
            <person name="Sykes S."/>
            <person name="Wortman J."/>
            <person name="Nusbaum C."/>
            <person name="Birren B."/>
        </authorList>
    </citation>
    <scope>NUCLEOTIDE SEQUENCE [LARGE SCALE GENOMIC DNA]</scope>
    <source>
        <strain evidence="1 2">YIT 12060</strain>
    </source>
</reference>
<protein>
    <submittedName>
        <fullName evidence="1">Uncharacterized protein</fullName>
    </submittedName>
</protein>
<dbReference type="InterPro" id="IPR006439">
    <property type="entry name" value="HAD-SF_hydro_IA"/>
</dbReference>
<dbReference type="SFLD" id="SFLDG01129">
    <property type="entry name" value="C1.5:_HAD__Beta-PGM__Phosphata"/>
    <property type="match status" value="1"/>
</dbReference>
<dbReference type="Pfam" id="PF00702">
    <property type="entry name" value="Hydrolase"/>
    <property type="match status" value="1"/>
</dbReference>
<dbReference type="SFLD" id="SFLDS00003">
    <property type="entry name" value="Haloacid_Dehalogenase"/>
    <property type="match status" value="1"/>
</dbReference>
<accession>G5HBG3</accession>
<dbReference type="HOGENOM" id="CLU_045011_9_5_10"/>
<dbReference type="AlphaFoldDB" id="G5HBG3"/>
<dbReference type="STRING" id="742725.HMPREF9450_01978"/>
<dbReference type="InterPro" id="IPR023198">
    <property type="entry name" value="PGP-like_dom2"/>
</dbReference>
<dbReference type="OrthoDB" id="9797415at2"/>